<name>A0A5C8GCM7_9BACT</name>
<dbReference type="OrthoDB" id="1007667at2"/>
<dbReference type="GO" id="GO:0043565">
    <property type="term" value="F:sequence-specific DNA binding"/>
    <property type="evidence" value="ECO:0007669"/>
    <property type="project" value="InterPro"/>
</dbReference>
<reference evidence="6" key="1">
    <citation type="submission" date="2019-05" db="EMBL/GenBank/DDBJ databases">
        <title>Prevotella brunnea sp. nov., isolated from a wound of a patient.</title>
        <authorList>
            <person name="Buhl M."/>
        </authorList>
    </citation>
    <scope>NUCLEOTIDE SEQUENCE [LARGE SCALE GENOMIC DNA]</scope>
    <source>
        <strain evidence="6">A2672</strain>
    </source>
</reference>
<evidence type="ECO:0000313" key="6">
    <source>
        <dbReference type="Proteomes" id="UP000321612"/>
    </source>
</evidence>
<dbReference type="InterPro" id="IPR009057">
    <property type="entry name" value="Homeodomain-like_sf"/>
</dbReference>
<evidence type="ECO:0000313" key="5">
    <source>
        <dbReference type="EMBL" id="TXJ59701.1"/>
    </source>
</evidence>
<dbReference type="RefSeq" id="WP_147785741.1">
    <property type="nucleotide sequence ID" value="NZ_SDIK01000073.1"/>
</dbReference>
<dbReference type="PROSITE" id="PS01124">
    <property type="entry name" value="HTH_ARAC_FAMILY_2"/>
    <property type="match status" value="1"/>
</dbReference>
<organism evidence="5 6">
    <name type="scientific">Prevotella brunnea</name>
    <dbReference type="NCBI Taxonomy" id="2508867"/>
    <lineage>
        <taxon>Bacteria</taxon>
        <taxon>Pseudomonadati</taxon>
        <taxon>Bacteroidota</taxon>
        <taxon>Bacteroidia</taxon>
        <taxon>Bacteroidales</taxon>
        <taxon>Prevotellaceae</taxon>
        <taxon>Prevotella</taxon>
    </lineage>
</organism>
<dbReference type="AlphaFoldDB" id="A0A5C8GCM7"/>
<feature type="domain" description="HTH araC/xylS-type" evidence="4">
    <location>
        <begin position="172"/>
        <end position="270"/>
    </location>
</feature>
<dbReference type="SUPFAM" id="SSF46689">
    <property type="entry name" value="Homeodomain-like"/>
    <property type="match status" value="1"/>
</dbReference>
<dbReference type="EMBL" id="SDIK01000073">
    <property type="protein sequence ID" value="TXJ59701.1"/>
    <property type="molecule type" value="Genomic_DNA"/>
</dbReference>
<evidence type="ECO:0000256" key="3">
    <source>
        <dbReference type="ARBA" id="ARBA00023163"/>
    </source>
</evidence>
<dbReference type="SMART" id="SM00342">
    <property type="entry name" value="HTH_ARAC"/>
    <property type="match status" value="1"/>
</dbReference>
<keyword evidence="2" id="KW-0238">DNA-binding</keyword>
<dbReference type="Pfam" id="PF12833">
    <property type="entry name" value="HTH_18"/>
    <property type="match status" value="1"/>
</dbReference>
<dbReference type="InterPro" id="IPR018060">
    <property type="entry name" value="HTH_AraC"/>
</dbReference>
<dbReference type="GO" id="GO:0003700">
    <property type="term" value="F:DNA-binding transcription factor activity"/>
    <property type="evidence" value="ECO:0007669"/>
    <property type="project" value="InterPro"/>
</dbReference>
<proteinExistence type="predicted"/>
<keyword evidence="3" id="KW-0804">Transcription</keyword>
<protein>
    <submittedName>
        <fullName evidence="5">AraC family transcriptional regulator</fullName>
    </submittedName>
</protein>
<evidence type="ECO:0000256" key="1">
    <source>
        <dbReference type="ARBA" id="ARBA00023015"/>
    </source>
</evidence>
<keyword evidence="6" id="KW-1185">Reference proteome</keyword>
<evidence type="ECO:0000256" key="2">
    <source>
        <dbReference type="ARBA" id="ARBA00023125"/>
    </source>
</evidence>
<dbReference type="PANTHER" id="PTHR43280">
    <property type="entry name" value="ARAC-FAMILY TRANSCRIPTIONAL REGULATOR"/>
    <property type="match status" value="1"/>
</dbReference>
<dbReference type="Proteomes" id="UP000321612">
    <property type="component" value="Unassembled WGS sequence"/>
</dbReference>
<dbReference type="PANTHER" id="PTHR43280:SF32">
    <property type="entry name" value="TRANSCRIPTIONAL REGULATORY PROTEIN"/>
    <property type="match status" value="1"/>
</dbReference>
<comment type="caution">
    <text evidence="5">The sequence shown here is derived from an EMBL/GenBank/DDBJ whole genome shotgun (WGS) entry which is preliminary data.</text>
</comment>
<evidence type="ECO:0000259" key="4">
    <source>
        <dbReference type="PROSITE" id="PS01124"/>
    </source>
</evidence>
<accession>A0A5C8GCM7</accession>
<keyword evidence="1" id="KW-0805">Transcription regulation</keyword>
<dbReference type="Gene3D" id="1.10.10.60">
    <property type="entry name" value="Homeodomain-like"/>
    <property type="match status" value="1"/>
</dbReference>
<sequence>MTEYNDDWIIKTTHLQPPPQMRNQDMLLNAYCVAGSCELQLNGTVRQLQAGCLLLALSCQSLKLICASPDFAVEGLFIDPVFFRQVIHPSGHTVRYALHLHDNPIVPLLPDEGKLWRRDYENLFLRIDRRESPFRGEMIIAATWQLTLNCFDFTARLYGRERMSVQKASLATGFFRMLEAGDYRAHRNISHYSDKLFVTPKHLSEVIKKVSGHSANYWITRYTVAELRHLLLNTKKTMTELAADFNFSSVCYLTHYLRAHLGVSPSRLRE</sequence>
<gene>
    <name evidence="5" type="ORF">ETF27_09315</name>
</gene>